<reference evidence="1" key="1">
    <citation type="submission" date="2020-05" db="EMBL/GenBank/DDBJ databases">
        <title>Large-scale comparative analyses of tick genomes elucidate their genetic diversity and vector capacities.</title>
        <authorList>
            <person name="Jia N."/>
            <person name="Wang J."/>
            <person name="Shi W."/>
            <person name="Du L."/>
            <person name="Sun Y."/>
            <person name="Zhan W."/>
            <person name="Jiang J."/>
            <person name="Wang Q."/>
            <person name="Zhang B."/>
            <person name="Ji P."/>
            <person name="Sakyi L.B."/>
            <person name="Cui X."/>
            <person name="Yuan T."/>
            <person name="Jiang B."/>
            <person name="Yang W."/>
            <person name="Lam T.T.-Y."/>
            <person name="Chang Q."/>
            <person name="Ding S."/>
            <person name="Wang X."/>
            <person name="Zhu J."/>
            <person name="Ruan X."/>
            <person name="Zhao L."/>
            <person name="Wei J."/>
            <person name="Que T."/>
            <person name="Du C."/>
            <person name="Cheng J."/>
            <person name="Dai P."/>
            <person name="Han X."/>
            <person name="Huang E."/>
            <person name="Gao Y."/>
            <person name="Liu J."/>
            <person name="Shao H."/>
            <person name="Ye R."/>
            <person name="Li L."/>
            <person name="Wei W."/>
            <person name="Wang X."/>
            <person name="Wang C."/>
            <person name="Yang T."/>
            <person name="Huo Q."/>
            <person name="Li W."/>
            <person name="Guo W."/>
            <person name="Chen H."/>
            <person name="Zhou L."/>
            <person name="Ni X."/>
            <person name="Tian J."/>
            <person name="Zhou Y."/>
            <person name="Sheng Y."/>
            <person name="Liu T."/>
            <person name="Pan Y."/>
            <person name="Xia L."/>
            <person name="Li J."/>
            <person name="Zhao F."/>
            <person name="Cao W."/>
        </authorList>
    </citation>
    <scope>NUCLEOTIDE SEQUENCE</scope>
    <source>
        <strain evidence="1">Hyas-2018</strain>
    </source>
</reference>
<evidence type="ECO:0000313" key="1">
    <source>
        <dbReference type="EMBL" id="KAH6946200.1"/>
    </source>
</evidence>
<evidence type="ECO:0000313" key="2">
    <source>
        <dbReference type="Proteomes" id="UP000821845"/>
    </source>
</evidence>
<organism evidence="1 2">
    <name type="scientific">Hyalomma asiaticum</name>
    <name type="common">Tick</name>
    <dbReference type="NCBI Taxonomy" id="266040"/>
    <lineage>
        <taxon>Eukaryota</taxon>
        <taxon>Metazoa</taxon>
        <taxon>Ecdysozoa</taxon>
        <taxon>Arthropoda</taxon>
        <taxon>Chelicerata</taxon>
        <taxon>Arachnida</taxon>
        <taxon>Acari</taxon>
        <taxon>Parasitiformes</taxon>
        <taxon>Ixodida</taxon>
        <taxon>Ixodoidea</taxon>
        <taxon>Ixodidae</taxon>
        <taxon>Hyalomminae</taxon>
        <taxon>Hyalomma</taxon>
    </lineage>
</organism>
<accession>A0ACB7THB1</accession>
<sequence length="189" mass="20569">MQRISDSTAAVTRMASIKRIPLIITGCERGKTSPLIVFGKESSSTAASDVNYVIAINADGCQVELTSWEAGRHEDYDRWKPLSHADMILTCFSIDSPDSLEESPQSGRPVLSNHSLSLSIILVGNKNRPNFLLTVPYPPTTKKDHMALDEGCTIAKDADASGSPGMPCLDPGWRDRGVRNREAGRLTQV</sequence>
<dbReference type="EMBL" id="CM023481">
    <property type="protein sequence ID" value="KAH6946200.1"/>
    <property type="molecule type" value="Genomic_DNA"/>
</dbReference>
<dbReference type="Proteomes" id="UP000821845">
    <property type="component" value="Chromosome 1"/>
</dbReference>
<name>A0ACB7THB1_HYAAI</name>
<comment type="caution">
    <text evidence="1">The sequence shown here is derived from an EMBL/GenBank/DDBJ whole genome shotgun (WGS) entry which is preliminary data.</text>
</comment>
<protein>
    <submittedName>
        <fullName evidence="1">Uncharacterized protein</fullName>
    </submittedName>
</protein>
<proteinExistence type="predicted"/>
<keyword evidence="2" id="KW-1185">Reference proteome</keyword>
<gene>
    <name evidence="1" type="ORF">HPB50_012133</name>
</gene>